<reference evidence="1 2" key="1">
    <citation type="journal article" date="2021" name="bioRxiv">
        <title>The Gossypium anomalum genome as a resource for cotton improvement and evolutionary analysis of hybrid incompatibility.</title>
        <authorList>
            <person name="Grover C.E."/>
            <person name="Yuan D."/>
            <person name="Arick M.A."/>
            <person name="Miller E.R."/>
            <person name="Hu G."/>
            <person name="Peterson D.G."/>
            <person name="Wendel J.F."/>
            <person name="Udall J.A."/>
        </authorList>
    </citation>
    <scope>NUCLEOTIDE SEQUENCE [LARGE SCALE GENOMIC DNA]</scope>
    <source>
        <strain evidence="1">JFW-Udall</strain>
        <tissue evidence="1">Leaf</tissue>
    </source>
</reference>
<dbReference type="PANTHER" id="PTHR33033">
    <property type="entry name" value="POLYNUCLEOTIDYL TRANSFERASE, RIBONUCLEASE H-LIKE SUPERFAMILY PROTEIN-RELATED"/>
    <property type="match status" value="1"/>
</dbReference>
<protein>
    <recommendedName>
        <fullName evidence="3">RNase H type-1 domain-containing protein</fullName>
    </recommendedName>
</protein>
<dbReference type="EMBL" id="JAHUZN010000009">
    <property type="protein sequence ID" value="KAG8482621.1"/>
    <property type="molecule type" value="Genomic_DNA"/>
</dbReference>
<dbReference type="Proteomes" id="UP000701853">
    <property type="component" value="Chromosome 9"/>
</dbReference>
<name>A0A8J5Y4J6_9ROSI</name>
<keyword evidence="2" id="KW-1185">Reference proteome</keyword>
<evidence type="ECO:0000313" key="1">
    <source>
        <dbReference type="EMBL" id="KAG8482621.1"/>
    </source>
</evidence>
<organism evidence="1 2">
    <name type="scientific">Gossypium anomalum</name>
    <dbReference type="NCBI Taxonomy" id="47600"/>
    <lineage>
        <taxon>Eukaryota</taxon>
        <taxon>Viridiplantae</taxon>
        <taxon>Streptophyta</taxon>
        <taxon>Embryophyta</taxon>
        <taxon>Tracheophyta</taxon>
        <taxon>Spermatophyta</taxon>
        <taxon>Magnoliopsida</taxon>
        <taxon>eudicotyledons</taxon>
        <taxon>Gunneridae</taxon>
        <taxon>Pentapetalae</taxon>
        <taxon>rosids</taxon>
        <taxon>malvids</taxon>
        <taxon>Malvales</taxon>
        <taxon>Malvaceae</taxon>
        <taxon>Malvoideae</taxon>
        <taxon>Gossypium</taxon>
    </lineage>
</organism>
<gene>
    <name evidence="1" type="ORF">CXB51_024133</name>
</gene>
<evidence type="ECO:0008006" key="3">
    <source>
        <dbReference type="Google" id="ProtNLM"/>
    </source>
</evidence>
<evidence type="ECO:0000313" key="2">
    <source>
        <dbReference type="Proteomes" id="UP000701853"/>
    </source>
</evidence>
<dbReference type="PANTHER" id="PTHR33033:SF83">
    <property type="entry name" value="REVERSE TRANSCRIPTASE-LIKE PROTEIN"/>
    <property type="match status" value="1"/>
</dbReference>
<dbReference type="OrthoDB" id="992377at2759"/>
<sequence>MRALLWIRSVYDEVILQENFWWLCPNKCKIDSIKSKPAASIWRPPPHGWLKFNVCGIAKEDRAGCRGVLRDKEGVTRALFSGYVAAKDANLAEIGAVKAMRPWSLQAIFAGIESDKLKVRNVVFSMANKKGNEMAYSLAIAGIYR</sequence>
<comment type="caution">
    <text evidence="1">The sequence shown here is derived from an EMBL/GenBank/DDBJ whole genome shotgun (WGS) entry which is preliminary data.</text>
</comment>
<dbReference type="AlphaFoldDB" id="A0A8J5Y4J6"/>
<accession>A0A8J5Y4J6</accession>
<proteinExistence type="predicted"/>